<evidence type="ECO:0000313" key="2">
    <source>
        <dbReference type="EMBL" id="KZT54332.1"/>
    </source>
</evidence>
<dbReference type="STRING" id="1353952.A0A165E8N5"/>
<reference evidence="2 3" key="1">
    <citation type="journal article" date="2016" name="Mol. Biol. Evol.">
        <title>Comparative Genomics of Early-Diverging Mushroom-Forming Fungi Provides Insights into the Origins of Lignocellulose Decay Capabilities.</title>
        <authorList>
            <person name="Nagy L.G."/>
            <person name="Riley R."/>
            <person name="Tritt A."/>
            <person name="Adam C."/>
            <person name="Daum C."/>
            <person name="Floudas D."/>
            <person name="Sun H."/>
            <person name="Yadav J.S."/>
            <person name="Pangilinan J."/>
            <person name="Larsson K.H."/>
            <person name="Matsuura K."/>
            <person name="Barry K."/>
            <person name="Labutti K."/>
            <person name="Kuo R."/>
            <person name="Ohm R.A."/>
            <person name="Bhattacharya S.S."/>
            <person name="Shirouzu T."/>
            <person name="Yoshinaga Y."/>
            <person name="Martin F.M."/>
            <person name="Grigoriev I.V."/>
            <person name="Hibbett D.S."/>
        </authorList>
    </citation>
    <scope>NUCLEOTIDE SEQUENCE [LARGE SCALE GENOMIC DNA]</scope>
    <source>
        <strain evidence="2 3">HHB12733</strain>
    </source>
</reference>
<feature type="compositionally biased region" description="Basic and acidic residues" evidence="1">
    <location>
        <begin position="270"/>
        <end position="290"/>
    </location>
</feature>
<accession>A0A165E8N5</accession>
<dbReference type="EMBL" id="KV424016">
    <property type="protein sequence ID" value="KZT54332.1"/>
    <property type="molecule type" value="Genomic_DNA"/>
</dbReference>
<evidence type="ECO:0000256" key="1">
    <source>
        <dbReference type="SAM" id="MobiDB-lite"/>
    </source>
</evidence>
<sequence>DNSLDFTPGISLFTLKSQTMLSYMHSLVLLSSHRLLGHSLQARTPPAQPFPDPKREARGTEAGDLVDDLIEGRVVLEKIKVLEGKMKYQIDKLVKAAQAQGKGKPAADDPLSFKPNLANFTTTGEPSGSEDEASDSGKPRSGIYQPPRVAPMPYTEAPRKGKRDRALPPPSALANLVLDDGSNPYIESTSGLGSAPSMSSKRARELQEMTRFEEDNFTRLVMNKKEQKRRAQDEASMALGGVGMGRRVGGLEDEFADVLRGIGEVGRPGRKSDGYEELRKRGQKDGVLERSRKRPAVEDMGADEVGDGGKRKRTRFE</sequence>
<organism evidence="2 3">
    <name type="scientific">Calocera cornea HHB12733</name>
    <dbReference type="NCBI Taxonomy" id="1353952"/>
    <lineage>
        <taxon>Eukaryota</taxon>
        <taxon>Fungi</taxon>
        <taxon>Dikarya</taxon>
        <taxon>Basidiomycota</taxon>
        <taxon>Agaricomycotina</taxon>
        <taxon>Dacrymycetes</taxon>
        <taxon>Dacrymycetales</taxon>
        <taxon>Dacrymycetaceae</taxon>
        <taxon>Calocera</taxon>
    </lineage>
</organism>
<dbReference type="PANTHER" id="PTHR13237">
    <property type="entry name" value="SOMETHING ABOUT SILENCING PROTEIN 10-RELATED"/>
    <property type="match status" value="1"/>
</dbReference>
<dbReference type="AlphaFoldDB" id="A0A165E8N5"/>
<proteinExistence type="predicted"/>
<dbReference type="InParanoid" id="A0A165E8N5"/>
<dbReference type="GO" id="GO:0032040">
    <property type="term" value="C:small-subunit processome"/>
    <property type="evidence" value="ECO:0007669"/>
    <property type="project" value="TreeGrafter"/>
</dbReference>
<feature type="region of interest" description="Disordered" evidence="1">
    <location>
        <begin position="101"/>
        <end position="210"/>
    </location>
</feature>
<feature type="region of interest" description="Disordered" evidence="1">
    <location>
        <begin position="42"/>
        <end position="62"/>
    </location>
</feature>
<feature type="region of interest" description="Disordered" evidence="1">
    <location>
        <begin position="264"/>
        <end position="317"/>
    </location>
</feature>
<keyword evidence="3" id="KW-1185">Reference proteome</keyword>
<dbReference type="PANTHER" id="PTHR13237:SF9">
    <property type="entry name" value="NEUROGUIDIN"/>
    <property type="match status" value="1"/>
</dbReference>
<dbReference type="GO" id="GO:0000462">
    <property type="term" value="P:maturation of SSU-rRNA from tricistronic rRNA transcript (SSU-rRNA, 5.8S rRNA, LSU-rRNA)"/>
    <property type="evidence" value="ECO:0007669"/>
    <property type="project" value="TreeGrafter"/>
</dbReference>
<evidence type="ECO:0000313" key="3">
    <source>
        <dbReference type="Proteomes" id="UP000076842"/>
    </source>
</evidence>
<name>A0A165E8N5_9BASI</name>
<dbReference type="FunCoup" id="A0A165E8N5">
    <property type="interactions" value="806"/>
</dbReference>
<dbReference type="Proteomes" id="UP000076842">
    <property type="component" value="Unassembled WGS sequence"/>
</dbReference>
<gene>
    <name evidence="2" type="ORF">CALCODRAFT_420005</name>
</gene>
<feature type="compositionally biased region" description="Basic and acidic residues" evidence="1">
    <location>
        <begin position="52"/>
        <end position="61"/>
    </location>
</feature>
<dbReference type="OrthoDB" id="203440at2759"/>
<protein>
    <submittedName>
        <fullName evidence="2">Uncharacterized protein</fullName>
    </submittedName>
</protein>
<feature type="non-terminal residue" evidence="2">
    <location>
        <position position="1"/>
    </location>
</feature>
<feature type="compositionally biased region" description="Polar residues" evidence="1">
    <location>
        <begin position="185"/>
        <end position="200"/>
    </location>
</feature>
<feature type="non-terminal residue" evidence="2">
    <location>
        <position position="317"/>
    </location>
</feature>